<protein>
    <submittedName>
        <fullName evidence="8">Membrane-spanning 4-domains subfamily A member 4A-like</fullName>
    </submittedName>
</protein>
<reference evidence="8 9" key="1">
    <citation type="submission" date="2021-07" db="EMBL/GenBank/DDBJ databases">
        <authorList>
            <person name="Imarazene B."/>
            <person name="Zahm M."/>
            <person name="Klopp C."/>
            <person name="Cabau C."/>
            <person name="Beille S."/>
            <person name="Jouanno E."/>
            <person name="Castinel A."/>
            <person name="Lluch J."/>
            <person name="Gil L."/>
            <person name="Kuchtly C."/>
            <person name="Lopez Roques C."/>
            <person name="Donnadieu C."/>
            <person name="Parrinello H."/>
            <person name="Journot L."/>
            <person name="Du K."/>
            <person name="Schartl M."/>
            <person name="Retaux S."/>
            <person name="Guiguen Y."/>
        </authorList>
    </citation>
    <scope>NUCLEOTIDE SEQUENCE [LARGE SCALE GENOMIC DNA]</scope>
    <source>
        <strain evidence="8">Pach_M1</strain>
        <tissue evidence="8">Testis</tissue>
    </source>
</reference>
<keyword evidence="4 7" id="KW-1133">Transmembrane helix</keyword>
<feature type="region of interest" description="Disordered" evidence="6">
    <location>
        <begin position="313"/>
        <end position="332"/>
    </location>
</feature>
<evidence type="ECO:0000256" key="6">
    <source>
        <dbReference type="SAM" id="MobiDB-lite"/>
    </source>
</evidence>
<dbReference type="PANTHER" id="PTHR23320:SF128">
    <property type="entry name" value="MEMBRANE-SPANNING 4-DOMAINS SUBFAMILY A MEMBER 4A"/>
    <property type="match status" value="1"/>
</dbReference>
<evidence type="ECO:0000256" key="4">
    <source>
        <dbReference type="ARBA" id="ARBA00022989"/>
    </source>
</evidence>
<accession>A0A8T2M748</accession>
<dbReference type="AlphaFoldDB" id="A0A8T2M748"/>
<gene>
    <name evidence="8" type="primary">MS4A4A</name>
    <name evidence="8" type="ORF">AMEX_G7442</name>
</gene>
<dbReference type="OrthoDB" id="10071849at2759"/>
<dbReference type="PANTHER" id="PTHR23320">
    <property type="entry name" value="MEMBRANE-SPANNING 4-DOMAINS SUBFAMILY A MS4A -RELATED"/>
    <property type="match status" value="1"/>
</dbReference>
<feature type="transmembrane region" description="Helical" evidence="7">
    <location>
        <begin position="241"/>
        <end position="263"/>
    </location>
</feature>
<evidence type="ECO:0000256" key="1">
    <source>
        <dbReference type="ARBA" id="ARBA00004141"/>
    </source>
</evidence>
<evidence type="ECO:0000313" key="8">
    <source>
        <dbReference type="EMBL" id="KAG9277436.1"/>
    </source>
</evidence>
<dbReference type="InterPro" id="IPR030417">
    <property type="entry name" value="MS4A"/>
</dbReference>
<dbReference type="Proteomes" id="UP000752171">
    <property type="component" value="Unassembled WGS sequence"/>
</dbReference>
<evidence type="ECO:0000256" key="5">
    <source>
        <dbReference type="ARBA" id="ARBA00023136"/>
    </source>
</evidence>
<evidence type="ECO:0000313" key="9">
    <source>
        <dbReference type="Proteomes" id="UP000752171"/>
    </source>
</evidence>
<dbReference type="GO" id="GO:0016020">
    <property type="term" value="C:membrane"/>
    <property type="evidence" value="ECO:0007669"/>
    <property type="project" value="UniProtKB-SubCell"/>
</dbReference>
<comment type="similarity">
    <text evidence="2">Belongs to the MS4A family.</text>
</comment>
<comment type="subcellular location">
    <subcellularLocation>
        <location evidence="1">Membrane</location>
        <topology evidence="1">Multi-pass membrane protein</topology>
    </subcellularLocation>
</comment>
<dbReference type="Pfam" id="PF04103">
    <property type="entry name" value="CD20"/>
    <property type="match status" value="1"/>
</dbReference>
<evidence type="ECO:0000256" key="7">
    <source>
        <dbReference type="SAM" id="Phobius"/>
    </source>
</evidence>
<name>A0A8T2M748_ASTMX</name>
<dbReference type="InterPro" id="IPR007237">
    <property type="entry name" value="CD20-like"/>
</dbReference>
<feature type="transmembrane region" description="Helical" evidence="7">
    <location>
        <begin position="153"/>
        <end position="174"/>
    </location>
</feature>
<evidence type="ECO:0000256" key="3">
    <source>
        <dbReference type="ARBA" id="ARBA00022692"/>
    </source>
</evidence>
<proteinExistence type="inferred from homology"/>
<organism evidence="8 9">
    <name type="scientific">Astyanax mexicanus</name>
    <name type="common">Blind cave fish</name>
    <name type="synonym">Astyanax fasciatus mexicanus</name>
    <dbReference type="NCBI Taxonomy" id="7994"/>
    <lineage>
        <taxon>Eukaryota</taxon>
        <taxon>Metazoa</taxon>
        <taxon>Chordata</taxon>
        <taxon>Craniata</taxon>
        <taxon>Vertebrata</taxon>
        <taxon>Euteleostomi</taxon>
        <taxon>Actinopterygii</taxon>
        <taxon>Neopterygii</taxon>
        <taxon>Teleostei</taxon>
        <taxon>Ostariophysi</taxon>
        <taxon>Characiformes</taxon>
        <taxon>Characoidei</taxon>
        <taxon>Acestrorhamphidae</taxon>
        <taxon>Acestrorhamphinae</taxon>
        <taxon>Astyanax</taxon>
    </lineage>
</organism>
<evidence type="ECO:0000256" key="2">
    <source>
        <dbReference type="ARBA" id="ARBA00009565"/>
    </source>
</evidence>
<keyword evidence="5 7" id="KW-0472">Membrane</keyword>
<dbReference type="EMBL" id="JAICCE010000005">
    <property type="protein sequence ID" value="KAG9277436.1"/>
    <property type="molecule type" value="Genomic_DNA"/>
</dbReference>
<sequence>MSTPAVPDSNTQNGFTMVTHLIPPSATVQNGAMSGVPTAGVPTAGVPTFGVPTAGVPTFGVPTAGVPTFGVPTAGVPYFGGPTAGVPTFGVPTFGVPSVGVPSVGVPNGVPNVKLGKFLKIQPKALGTVQILTGVITLVFGIVQLFGQLPFSVFSGIYFWGSLIYISAGSLSVSAEKKLNSCLVKASLIMNVFSAITAAVAILLLSLDFLVQTGYDPCYYPYNNYEACQAYLQFLSRTQGISGVLLVFSLLQFIISICVSAFGCKATCCNDPMVSVVTVAPTPAACCSLTNPFYAPSRPQDVFYIANPNVNVNNTPTQNPPAYVPNSQKPDE</sequence>
<feature type="transmembrane region" description="Helical" evidence="7">
    <location>
        <begin position="186"/>
        <end position="207"/>
    </location>
</feature>
<feature type="transmembrane region" description="Helical" evidence="7">
    <location>
        <begin position="125"/>
        <end position="147"/>
    </location>
</feature>
<comment type="caution">
    <text evidence="8">The sequence shown here is derived from an EMBL/GenBank/DDBJ whole genome shotgun (WGS) entry which is preliminary data.</text>
</comment>
<keyword evidence="3 7" id="KW-0812">Transmembrane</keyword>